<accession>A0A811RBX6</accession>
<organism evidence="2 3">
    <name type="scientific">Miscanthus lutarioriparius</name>
    <dbReference type="NCBI Taxonomy" id="422564"/>
    <lineage>
        <taxon>Eukaryota</taxon>
        <taxon>Viridiplantae</taxon>
        <taxon>Streptophyta</taxon>
        <taxon>Embryophyta</taxon>
        <taxon>Tracheophyta</taxon>
        <taxon>Spermatophyta</taxon>
        <taxon>Magnoliopsida</taxon>
        <taxon>Liliopsida</taxon>
        <taxon>Poales</taxon>
        <taxon>Poaceae</taxon>
        <taxon>PACMAD clade</taxon>
        <taxon>Panicoideae</taxon>
        <taxon>Andropogonodae</taxon>
        <taxon>Andropogoneae</taxon>
        <taxon>Saccharinae</taxon>
        <taxon>Miscanthus</taxon>
    </lineage>
</organism>
<name>A0A811RBX6_9POAL</name>
<dbReference type="AlphaFoldDB" id="A0A811RBX6"/>
<evidence type="ECO:0000313" key="2">
    <source>
        <dbReference type="EMBL" id="CAD6267504.1"/>
    </source>
</evidence>
<dbReference type="EMBL" id="CAJGYO010000014">
    <property type="protein sequence ID" value="CAD6267504.1"/>
    <property type="molecule type" value="Genomic_DNA"/>
</dbReference>
<comment type="caution">
    <text evidence="2">The sequence shown here is derived from an EMBL/GenBank/DDBJ whole genome shotgun (WGS) entry which is preliminary data.</text>
</comment>
<evidence type="ECO:0000256" key="1">
    <source>
        <dbReference type="SAM" id="MobiDB-lite"/>
    </source>
</evidence>
<protein>
    <submittedName>
        <fullName evidence="2">Uncharacterized protein</fullName>
    </submittedName>
</protein>
<sequence length="156" mass="16521">MQSPQTPSTCPKSTKFNPLLSSTYKQVKHGPVTWSEPYRETETSPNLDRCSIQIVEGSNMIVLTVAQSELKKPFKMKSDSQECRRAEVEAPTVSSAAAEAVEAGPCSEKSWPCTRTRPSATAGRPQAGPALAPSPVPTRPGAIAGGPETGSVRPGL</sequence>
<proteinExistence type="predicted"/>
<evidence type="ECO:0000313" key="3">
    <source>
        <dbReference type="Proteomes" id="UP000604825"/>
    </source>
</evidence>
<reference evidence="2" key="1">
    <citation type="submission" date="2020-10" db="EMBL/GenBank/DDBJ databases">
        <authorList>
            <person name="Han B."/>
            <person name="Lu T."/>
            <person name="Zhao Q."/>
            <person name="Huang X."/>
            <person name="Zhao Y."/>
        </authorList>
    </citation>
    <scope>NUCLEOTIDE SEQUENCE</scope>
</reference>
<keyword evidence="3" id="KW-1185">Reference proteome</keyword>
<feature type="compositionally biased region" description="Low complexity" evidence="1">
    <location>
        <begin position="89"/>
        <end position="103"/>
    </location>
</feature>
<dbReference type="Proteomes" id="UP000604825">
    <property type="component" value="Unassembled WGS sequence"/>
</dbReference>
<feature type="region of interest" description="Disordered" evidence="1">
    <location>
        <begin position="88"/>
        <end position="156"/>
    </location>
</feature>
<gene>
    <name evidence="2" type="ORF">NCGR_LOCUS50809</name>
</gene>